<comment type="caution">
    <text evidence="2">The sequence shown here is derived from an EMBL/GenBank/DDBJ whole genome shotgun (WGS) entry which is preliminary data.</text>
</comment>
<proteinExistence type="predicted"/>
<reference evidence="3" key="1">
    <citation type="submission" date="2018-11" db="EMBL/GenBank/DDBJ databases">
        <title>Chitinophaga lutea sp.nov., isolate from arsenic contaminated soil.</title>
        <authorList>
            <person name="Zong Y."/>
        </authorList>
    </citation>
    <scope>NUCLEOTIDE SEQUENCE [LARGE SCALE GENOMIC DNA]</scope>
    <source>
        <strain evidence="3">YLT18</strain>
    </source>
</reference>
<dbReference type="Pfam" id="PF14129">
    <property type="entry name" value="DUF4296"/>
    <property type="match status" value="1"/>
</dbReference>
<dbReference type="OrthoDB" id="655149at2"/>
<organism evidence="2 3">
    <name type="scientific">Chitinophaga barathri</name>
    <dbReference type="NCBI Taxonomy" id="1647451"/>
    <lineage>
        <taxon>Bacteria</taxon>
        <taxon>Pseudomonadati</taxon>
        <taxon>Bacteroidota</taxon>
        <taxon>Chitinophagia</taxon>
        <taxon>Chitinophagales</taxon>
        <taxon>Chitinophagaceae</taxon>
        <taxon>Chitinophaga</taxon>
    </lineage>
</organism>
<feature type="domain" description="DUF4296" evidence="1">
    <location>
        <begin position="26"/>
        <end position="115"/>
    </location>
</feature>
<dbReference type="AlphaFoldDB" id="A0A3N4M6H4"/>
<accession>A0A3N4M6H4</accession>
<sequence length="155" mass="18004">MKNIRKTAGLFLLGLMLACGDADRTPSDVLPKNKMRDILLDMNYADVVGRDQVVDTARVSDTVREERVKTYYTQILQLHGVTREEFTRSYKFYESHPDRFESIYKEMGEIVKRKREVMDSIETAQRDREARAAGGRTRRDSLFWPSPDSLKLILP</sequence>
<dbReference type="EMBL" id="RMBX01000013">
    <property type="protein sequence ID" value="RPD38861.1"/>
    <property type="molecule type" value="Genomic_DNA"/>
</dbReference>
<dbReference type="InterPro" id="IPR025381">
    <property type="entry name" value="DUF4296"/>
</dbReference>
<gene>
    <name evidence="2" type="ORF">EG028_22185</name>
</gene>
<evidence type="ECO:0000259" key="1">
    <source>
        <dbReference type="Pfam" id="PF14129"/>
    </source>
</evidence>
<evidence type="ECO:0000313" key="3">
    <source>
        <dbReference type="Proteomes" id="UP000279089"/>
    </source>
</evidence>
<keyword evidence="3" id="KW-1185">Reference proteome</keyword>
<protein>
    <submittedName>
        <fullName evidence="2">DUF4296 domain-containing protein</fullName>
    </submittedName>
</protein>
<name>A0A3N4M6H4_9BACT</name>
<dbReference type="Proteomes" id="UP000279089">
    <property type="component" value="Unassembled WGS sequence"/>
</dbReference>
<dbReference type="PROSITE" id="PS51257">
    <property type="entry name" value="PROKAR_LIPOPROTEIN"/>
    <property type="match status" value="1"/>
</dbReference>
<dbReference type="RefSeq" id="WP_120518590.1">
    <property type="nucleotide sequence ID" value="NZ_QXZY01000013.1"/>
</dbReference>
<evidence type="ECO:0000313" key="2">
    <source>
        <dbReference type="EMBL" id="RPD38861.1"/>
    </source>
</evidence>